<evidence type="ECO:0000313" key="1">
    <source>
        <dbReference type="EMBL" id="SUG12553.1"/>
    </source>
</evidence>
<accession>A0A379RVD0</accession>
<name>A0A379RVD0_SALER</name>
<dbReference type="EMBL" id="UGWZ01000001">
    <property type="protein sequence ID" value="SUG12553.1"/>
    <property type="molecule type" value="Genomic_DNA"/>
</dbReference>
<sequence>MVESTPVVGGYSPGHINALKHVVIGVDHGSCKSDAVGALASAVLLFVFKSRICAVALSPTKVVVGAFHAGLAPACAVTLTLPAFRVVMVTDVLPLLSVVDVADDRFAVAGVAFHVTS</sequence>
<reference evidence="1 2" key="1">
    <citation type="submission" date="2018-06" db="EMBL/GenBank/DDBJ databases">
        <authorList>
            <consortium name="Pathogen Informatics"/>
            <person name="Doyle S."/>
        </authorList>
    </citation>
    <scope>NUCLEOTIDE SEQUENCE [LARGE SCALE GENOMIC DNA]</scope>
    <source>
        <strain evidence="1 2">NCTC7295</strain>
    </source>
</reference>
<evidence type="ECO:0000313" key="2">
    <source>
        <dbReference type="Proteomes" id="UP000254124"/>
    </source>
</evidence>
<organism evidence="1 2">
    <name type="scientific">Salmonella enterica subsp. arizonae</name>
    <dbReference type="NCBI Taxonomy" id="59203"/>
    <lineage>
        <taxon>Bacteria</taxon>
        <taxon>Pseudomonadati</taxon>
        <taxon>Pseudomonadota</taxon>
        <taxon>Gammaproteobacteria</taxon>
        <taxon>Enterobacterales</taxon>
        <taxon>Enterobacteriaceae</taxon>
        <taxon>Salmonella</taxon>
    </lineage>
</organism>
<dbReference type="Proteomes" id="UP000254124">
    <property type="component" value="Unassembled WGS sequence"/>
</dbReference>
<proteinExistence type="predicted"/>
<gene>
    <name evidence="1" type="ORF">NCTC7295_00087</name>
</gene>
<protein>
    <submittedName>
        <fullName evidence="1">Uncharacterized protein</fullName>
    </submittedName>
</protein>
<dbReference type="AlphaFoldDB" id="A0A379RVD0"/>